<keyword evidence="4" id="KW-1185">Reference proteome</keyword>
<dbReference type="PANTHER" id="PTHR36424:SF1">
    <property type="entry name" value="LOW AFFINITY K(+) TRANSPORTER 1-RELATED"/>
    <property type="match status" value="1"/>
</dbReference>
<dbReference type="Pfam" id="PF16944">
    <property type="entry name" value="KCH"/>
    <property type="match status" value="1"/>
</dbReference>
<dbReference type="PANTHER" id="PTHR36424">
    <property type="entry name" value="PHEROMONE-REGULATED MEMBRANE PROTEIN 6"/>
    <property type="match status" value="1"/>
</dbReference>
<dbReference type="Proteomes" id="UP001153678">
    <property type="component" value="Unassembled WGS sequence"/>
</dbReference>
<reference evidence="3" key="1">
    <citation type="submission" date="2022-08" db="EMBL/GenBank/DDBJ databases">
        <authorList>
            <person name="Kallberg Y."/>
            <person name="Tangrot J."/>
            <person name="Rosling A."/>
        </authorList>
    </citation>
    <scope>NUCLEOTIDE SEQUENCE</scope>
    <source>
        <strain evidence="3">Wild A</strain>
    </source>
</reference>
<protein>
    <submittedName>
        <fullName evidence="3">17203_t:CDS:1</fullName>
    </submittedName>
</protein>
<keyword evidence="2" id="KW-0812">Transmembrane</keyword>
<dbReference type="GO" id="GO:0005886">
    <property type="term" value="C:plasma membrane"/>
    <property type="evidence" value="ECO:0007669"/>
    <property type="project" value="InterPro"/>
</dbReference>
<accession>A0A9W4SIA0</accession>
<feature type="transmembrane region" description="Helical" evidence="2">
    <location>
        <begin position="85"/>
        <end position="102"/>
    </location>
</feature>
<dbReference type="OrthoDB" id="2128042at2759"/>
<feature type="region of interest" description="Disordered" evidence="1">
    <location>
        <begin position="296"/>
        <end position="365"/>
    </location>
</feature>
<feature type="compositionally biased region" description="Acidic residues" evidence="1">
    <location>
        <begin position="424"/>
        <end position="433"/>
    </location>
</feature>
<feature type="transmembrane region" description="Helical" evidence="2">
    <location>
        <begin position="204"/>
        <end position="230"/>
    </location>
</feature>
<dbReference type="GO" id="GO:0015079">
    <property type="term" value="F:potassium ion transmembrane transporter activity"/>
    <property type="evidence" value="ECO:0007669"/>
    <property type="project" value="InterPro"/>
</dbReference>
<evidence type="ECO:0000256" key="1">
    <source>
        <dbReference type="SAM" id="MobiDB-lite"/>
    </source>
</evidence>
<evidence type="ECO:0000313" key="3">
    <source>
        <dbReference type="EMBL" id="CAI2170423.1"/>
    </source>
</evidence>
<dbReference type="EMBL" id="CAMKVN010000699">
    <property type="protein sequence ID" value="CAI2170423.1"/>
    <property type="molecule type" value="Genomic_DNA"/>
</dbReference>
<dbReference type="InterPro" id="IPR031606">
    <property type="entry name" value="Kch1/2"/>
</dbReference>
<gene>
    <name evidence="3" type="ORF">FWILDA_LOCUS4575</name>
</gene>
<evidence type="ECO:0000256" key="2">
    <source>
        <dbReference type="SAM" id="Phobius"/>
    </source>
</evidence>
<name>A0A9W4SIA0_9GLOM</name>
<comment type="caution">
    <text evidence="3">The sequence shown here is derived from an EMBL/GenBank/DDBJ whole genome shotgun (WGS) entry which is preliminary data.</text>
</comment>
<sequence>MFFSKFSKANWKIEEVIPNHKFDDVYLEDFKRHDLVIKIKYILVYVTVIRFIVVYLADIWIGIFLMVDNKIASTQPKISLDVSKLIYVVCLFTSLLLLAWDWKKSKAIIDSGDIFYAYTNPIAFRYHSLKSYLRHCFICNISMKHTFVDKVASFVFFGSKGWKRLILIEAPLQIINAITLYSIANANATNNSFDYNTVDRISIGLISFTLLNFFTKASFSAIAFMSYSLLKLRINENLREQYCHKVNQRIDELLEGQQRNRDLKQQKVAQIVKKYEGFARLKKSLKIDNNILNGPKNNLFDDDDDSPPVQLKGTISPESISLPIDDFNGVRTERNSSNPLSRPFPINIKGKKKSPNSSSPYSPPYPLAPTPRISCSSIPCSSTMHLPPPMPSYHLSIDSRSTHLNPSYNSIHRSPSQEISYDSDVYEDDDGLW</sequence>
<feature type="compositionally biased region" description="Polar residues" evidence="1">
    <location>
        <begin position="406"/>
        <end position="420"/>
    </location>
</feature>
<feature type="region of interest" description="Disordered" evidence="1">
    <location>
        <begin position="406"/>
        <end position="433"/>
    </location>
</feature>
<feature type="transmembrane region" description="Helical" evidence="2">
    <location>
        <begin position="41"/>
        <end position="65"/>
    </location>
</feature>
<dbReference type="AlphaFoldDB" id="A0A9W4SIA0"/>
<keyword evidence="2" id="KW-1133">Transmembrane helix</keyword>
<keyword evidence="2" id="KW-0472">Membrane</keyword>
<evidence type="ECO:0000313" key="4">
    <source>
        <dbReference type="Proteomes" id="UP001153678"/>
    </source>
</evidence>
<organism evidence="3 4">
    <name type="scientific">Funneliformis geosporum</name>
    <dbReference type="NCBI Taxonomy" id="1117311"/>
    <lineage>
        <taxon>Eukaryota</taxon>
        <taxon>Fungi</taxon>
        <taxon>Fungi incertae sedis</taxon>
        <taxon>Mucoromycota</taxon>
        <taxon>Glomeromycotina</taxon>
        <taxon>Glomeromycetes</taxon>
        <taxon>Glomerales</taxon>
        <taxon>Glomeraceae</taxon>
        <taxon>Funneliformis</taxon>
    </lineage>
</organism>
<proteinExistence type="predicted"/>